<dbReference type="PANTHER" id="PTHR31544:SF2">
    <property type="entry name" value="AIG2-LIKE PROTEIN D"/>
    <property type="match status" value="1"/>
</dbReference>
<dbReference type="Pfam" id="PF06094">
    <property type="entry name" value="GGACT"/>
    <property type="match status" value="1"/>
</dbReference>
<dbReference type="AlphaFoldDB" id="E3J3D4"/>
<dbReference type="InterPro" id="IPR045038">
    <property type="entry name" value="AIG2-like"/>
</dbReference>
<evidence type="ECO:0000313" key="4">
    <source>
        <dbReference type="EMBL" id="ADP84231.1"/>
    </source>
</evidence>
<dbReference type="RefSeq" id="WP_013427344.1">
    <property type="nucleotide sequence ID" value="NC_014666.1"/>
</dbReference>
<organism evidence="4 5">
    <name type="scientific">Pseudofrankia inefficax (strain DSM 45817 / CECT 9037 / DDB 130130 / EuI1c)</name>
    <name type="common">Frankia inefficax</name>
    <dbReference type="NCBI Taxonomy" id="298654"/>
    <lineage>
        <taxon>Bacteria</taxon>
        <taxon>Bacillati</taxon>
        <taxon>Actinomycetota</taxon>
        <taxon>Actinomycetes</taxon>
        <taxon>Frankiales</taxon>
        <taxon>Frankiaceae</taxon>
        <taxon>Pseudofrankia</taxon>
    </lineage>
</organism>
<feature type="domain" description="Gamma-glutamylcyclotransferase AIG2-like" evidence="3">
    <location>
        <begin position="22"/>
        <end position="135"/>
    </location>
</feature>
<dbReference type="CDD" id="cd06661">
    <property type="entry name" value="GGCT_like"/>
    <property type="match status" value="1"/>
</dbReference>
<name>E3J3D4_PSEI1</name>
<evidence type="ECO:0000256" key="2">
    <source>
        <dbReference type="ARBA" id="ARBA00030602"/>
    </source>
</evidence>
<keyword evidence="5" id="KW-1185">Reference proteome</keyword>
<dbReference type="EMBL" id="CP002299">
    <property type="protein sequence ID" value="ADP84231.1"/>
    <property type="molecule type" value="Genomic_DNA"/>
</dbReference>
<dbReference type="Proteomes" id="UP000002484">
    <property type="component" value="Chromosome"/>
</dbReference>
<proteinExistence type="predicted"/>
<dbReference type="HOGENOM" id="CLU_093936_4_0_11"/>
<dbReference type="InterPro" id="IPR009288">
    <property type="entry name" value="AIG2-like_dom"/>
</dbReference>
<gene>
    <name evidence="4" type="ordered locus">FraEuI1c_6247</name>
</gene>
<dbReference type="GO" id="GO:0016740">
    <property type="term" value="F:transferase activity"/>
    <property type="evidence" value="ECO:0007669"/>
    <property type="project" value="UniProtKB-KW"/>
</dbReference>
<dbReference type="InterPro" id="IPR013024">
    <property type="entry name" value="GGCT-like"/>
</dbReference>
<dbReference type="SUPFAM" id="SSF110857">
    <property type="entry name" value="Gamma-glutamyl cyclotransferase-like"/>
    <property type="match status" value="1"/>
</dbReference>
<accession>E3J3D4</accession>
<dbReference type="PANTHER" id="PTHR31544">
    <property type="entry name" value="AIG2-LIKE PROTEIN D"/>
    <property type="match status" value="1"/>
</dbReference>
<reference evidence="4 5" key="1">
    <citation type="submission" date="2010-10" db="EMBL/GenBank/DDBJ databases">
        <title>Complete sequence of Frankia sp. EuI1c.</title>
        <authorList>
            <consortium name="US DOE Joint Genome Institute"/>
            <person name="Lucas S."/>
            <person name="Copeland A."/>
            <person name="Lapidus A."/>
            <person name="Cheng J.-F."/>
            <person name="Bruce D."/>
            <person name="Goodwin L."/>
            <person name="Pitluck S."/>
            <person name="Chertkov O."/>
            <person name="Detter J.C."/>
            <person name="Han C."/>
            <person name="Tapia R."/>
            <person name="Land M."/>
            <person name="Hauser L."/>
            <person name="Jeffries C."/>
            <person name="Kyrpides N."/>
            <person name="Ivanova N."/>
            <person name="Mikhailova N."/>
            <person name="Beauchemin N."/>
            <person name="Sen A."/>
            <person name="Sur S.A."/>
            <person name="Gtari M."/>
            <person name="Wall L."/>
            <person name="Tisa L."/>
            <person name="Woyke T."/>
        </authorList>
    </citation>
    <scope>NUCLEOTIDE SEQUENCE [LARGE SCALE GENOMIC DNA]</scope>
    <source>
        <strain evidence="5">DSM 45817 / CECT 9037 / EuI1c</strain>
    </source>
</reference>
<evidence type="ECO:0000259" key="3">
    <source>
        <dbReference type="Pfam" id="PF06094"/>
    </source>
</evidence>
<dbReference type="InParanoid" id="E3J3D4"/>
<dbReference type="eggNOG" id="COG2105">
    <property type="taxonomic scope" value="Bacteria"/>
</dbReference>
<dbReference type="InterPro" id="IPR036568">
    <property type="entry name" value="GGCT-like_sf"/>
</dbReference>
<protein>
    <recommendedName>
        <fullName evidence="2">Putative gamma-glutamylcyclotransferase</fullName>
    </recommendedName>
</protein>
<sequence length="154" mass="16834">MSVPADPETHEAQADQRGGLALFAYGTLTFAPVLDALLGRRPPVTAAIVPGWRAARLPGRPYPGLVPAPDGRASGLLLSGLTPAEWALLDSWEGDPYRVRRVRTAVADSAGPATGPFAFTYTWRSVDETAPEDWDRDRFADEWLERYVTRLRGS</sequence>
<evidence type="ECO:0000256" key="1">
    <source>
        <dbReference type="ARBA" id="ARBA00022679"/>
    </source>
</evidence>
<dbReference type="STRING" id="298654.FraEuI1c_6247"/>
<evidence type="ECO:0000313" key="5">
    <source>
        <dbReference type="Proteomes" id="UP000002484"/>
    </source>
</evidence>
<dbReference type="Gene3D" id="3.10.490.10">
    <property type="entry name" value="Gamma-glutamyl cyclotransferase-like"/>
    <property type="match status" value="1"/>
</dbReference>
<keyword evidence="1" id="KW-0808">Transferase</keyword>
<dbReference type="KEGG" id="fri:FraEuI1c_6247"/>